<feature type="transmembrane region" description="Helical" evidence="1">
    <location>
        <begin position="16"/>
        <end position="37"/>
    </location>
</feature>
<evidence type="ECO:0000313" key="3">
    <source>
        <dbReference type="Proteomes" id="UP001597304"/>
    </source>
</evidence>
<reference evidence="3" key="1">
    <citation type="journal article" date="2019" name="Int. J. Syst. Evol. Microbiol.">
        <title>The Global Catalogue of Microorganisms (GCM) 10K type strain sequencing project: providing services to taxonomists for standard genome sequencing and annotation.</title>
        <authorList>
            <consortium name="The Broad Institute Genomics Platform"/>
            <consortium name="The Broad Institute Genome Sequencing Center for Infectious Disease"/>
            <person name="Wu L."/>
            <person name="Ma J."/>
        </authorList>
    </citation>
    <scope>NUCLEOTIDE SEQUENCE [LARGE SCALE GENOMIC DNA]</scope>
    <source>
        <strain evidence="3">LMG 29247</strain>
    </source>
</reference>
<proteinExistence type="predicted"/>
<gene>
    <name evidence="2" type="primary">traL</name>
    <name evidence="2" type="ORF">ACFSF0_04200</name>
</gene>
<evidence type="ECO:0000256" key="1">
    <source>
        <dbReference type="SAM" id="Phobius"/>
    </source>
</evidence>
<accession>A0ABW4KU24</accession>
<keyword evidence="3" id="KW-1185">Reference proteome</keyword>
<dbReference type="Proteomes" id="UP001597304">
    <property type="component" value="Unassembled WGS sequence"/>
</dbReference>
<organism evidence="2 3">
    <name type="scientific">Ottowia flava</name>
    <dbReference type="NCBI Taxonomy" id="2675430"/>
    <lineage>
        <taxon>Bacteria</taxon>
        <taxon>Pseudomonadati</taxon>
        <taxon>Pseudomonadota</taxon>
        <taxon>Betaproteobacteria</taxon>
        <taxon>Burkholderiales</taxon>
        <taxon>Comamonadaceae</taxon>
        <taxon>Ottowia</taxon>
    </lineage>
</organism>
<keyword evidence="1" id="KW-1133">Transmembrane helix</keyword>
<keyword evidence="1" id="KW-0812">Transmembrane</keyword>
<keyword evidence="1" id="KW-0472">Membrane</keyword>
<dbReference type="NCBIfam" id="TIGR02762">
    <property type="entry name" value="TraL_TIGR"/>
    <property type="match status" value="1"/>
</dbReference>
<evidence type="ECO:0000313" key="2">
    <source>
        <dbReference type="EMBL" id="MFD1709795.1"/>
    </source>
</evidence>
<dbReference type="Pfam" id="PF07178">
    <property type="entry name" value="TraL"/>
    <property type="match status" value="1"/>
</dbReference>
<name>A0ABW4KU24_9BURK</name>
<feature type="transmembrane region" description="Helical" evidence="1">
    <location>
        <begin position="43"/>
        <end position="62"/>
    </location>
</feature>
<dbReference type="InterPro" id="IPR009838">
    <property type="entry name" value="T4SS_TraL"/>
</dbReference>
<protein>
    <submittedName>
        <fullName evidence="2">Type IV conjugative transfer system protein TraL</fullName>
    </submittedName>
</protein>
<comment type="caution">
    <text evidence="2">The sequence shown here is derived from an EMBL/GenBank/DDBJ whole genome shotgun (WGS) entry which is preliminary data.</text>
</comment>
<dbReference type="RefSeq" id="WP_147914636.1">
    <property type="nucleotide sequence ID" value="NZ_JBHUEJ010000010.1"/>
</dbReference>
<dbReference type="EMBL" id="JBHUEJ010000010">
    <property type="protein sequence ID" value="MFD1709795.1"/>
    <property type="molecule type" value="Genomic_DNA"/>
</dbReference>
<sequence length="99" mass="11255">MKSEQIPQKLDNPAQVFWLEVDEIMPFFICWAAGLFLRKLTGSTWMVTGGIAVGIFFSWVYMKHKRGSLPGALQHIFYNAGVIGLNKRFSNGLLRSFTK</sequence>